<dbReference type="AlphaFoldDB" id="A0A139HC61"/>
<name>A0A139HC61_9PEZI</name>
<feature type="region of interest" description="Disordered" evidence="1">
    <location>
        <begin position="1"/>
        <end position="63"/>
    </location>
</feature>
<keyword evidence="3" id="KW-1185">Reference proteome</keyword>
<evidence type="ECO:0000256" key="1">
    <source>
        <dbReference type="SAM" id="MobiDB-lite"/>
    </source>
</evidence>
<dbReference type="EMBL" id="LFZN01000081">
    <property type="protein sequence ID" value="KXT00035.1"/>
    <property type="molecule type" value="Genomic_DNA"/>
</dbReference>
<evidence type="ECO:0000313" key="3">
    <source>
        <dbReference type="Proteomes" id="UP000070133"/>
    </source>
</evidence>
<gene>
    <name evidence="2" type="ORF">AC578_4872</name>
</gene>
<evidence type="ECO:0000313" key="2">
    <source>
        <dbReference type="EMBL" id="KXT00035.1"/>
    </source>
</evidence>
<proteinExistence type="predicted"/>
<sequence length="419" mass="47334">MVIKSIELMHEPRSDSSSGSVRSKGSSAGRLRQIFSSVDPITVDDREDVGADEAPDEQKRPMWSGRVNSYNRLMHAHTMYQMEGKTLPGYKKTLHAYTQNQLYLHRTASRSETSRPLTIDDAPIAPANSPSPEQQHAHRPPSTRGLKPRSATEPVPRAFQFGPARSINTSTTEKQDAAKQGSDQDCHQRHTTRPLSVFSPCWKPKPPSPKSPDLLHTLPPEIRNLIYALLMPDTSLIFWPPVVFDRECVQPPILLTAKYIRKEVSPMYYGRIEWVFRIDNTPGSFKSRAEKWRDIVALCGPKPFKSFQIWFDDPAFQLEDVIEEVYALVELIHDTGFEPDLDYAPGDGVRPEVKARSIASGTRLFHTGRKRGAGPILGRAVALGRRARSENWSKKKLAERFSTFVKVARSKNKKWPDGL</sequence>
<feature type="compositionally biased region" description="Acidic residues" evidence="1">
    <location>
        <begin position="45"/>
        <end position="55"/>
    </location>
</feature>
<dbReference type="Proteomes" id="UP000070133">
    <property type="component" value="Unassembled WGS sequence"/>
</dbReference>
<comment type="caution">
    <text evidence="2">The sequence shown here is derived from an EMBL/GenBank/DDBJ whole genome shotgun (WGS) entry which is preliminary data.</text>
</comment>
<feature type="compositionally biased region" description="Low complexity" evidence="1">
    <location>
        <begin position="15"/>
        <end position="30"/>
    </location>
</feature>
<accession>A0A139HC61</accession>
<dbReference type="STRING" id="321146.A0A139HC61"/>
<feature type="compositionally biased region" description="Basic and acidic residues" evidence="1">
    <location>
        <begin position="173"/>
        <end position="188"/>
    </location>
</feature>
<protein>
    <submittedName>
        <fullName evidence="2">Uncharacterized protein</fullName>
    </submittedName>
</protein>
<reference evidence="2 3" key="1">
    <citation type="submission" date="2015-07" db="EMBL/GenBank/DDBJ databases">
        <title>Comparative genomics of the Sigatoka disease complex on banana suggests a link between parallel evolutionary changes in Pseudocercospora fijiensis and Pseudocercospora eumusae and increased virulence on the banana host.</title>
        <authorList>
            <person name="Chang T.-C."/>
            <person name="Salvucci A."/>
            <person name="Crous P.W."/>
            <person name="Stergiopoulos I."/>
        </authorList>
    </citation>
    <scope>NUCLEOTIDE SEQUENCE [LARGE SCALE GENOMIC DNA]</scope>
    <source>
        <strain evidence="2 3">CBS 114824</strain>
    </source>
</reference>
<organism evidence="2 3">
    <name type="scientific">Pseudocercospora eumusae</name>
    <dbReference type="NCBI Taxonomy" id="321146"/>
    <lineage>
        <taxon>Eukaryota</taxon>
        <taxon>Fungi</taxon>
        <taxon>Dikarya</taxon>
        <taxon>Ascomycota</taxon>
        <taxon>Pezizomycotina</taxon>
        <taxon>Dothideomycetes</taxon>
        <taxon>Dothideomycetidae</taxon>
        <taxon>Mycosphaerellales</taxon>
        <taxon>Mycosphaerellaceae</taxon>
        <taxon>Pseudocercospora</taxon>
    </lineage>
</organism>
<dbReference type="OrthoDB" id="3640690at2759"/>
<feature type="region of interest" description="Disordered" evidence="1">
    <location>
        <begin position="107"/>
        <end position="191"/>
    </location>
</feature>